<dbReference type="InterPro" id="IPR036388">
    <property type="entry name" value="WH-like_DNA-bd_sf"/>
</dbReference>
<comment type="caution">
    <text evidence="5">The sequence shown here is derived from an EMBL/GenBank/DDBJ whole genome shotgun (WGS) entry which is preliminary data.</text>
</comment>
<keyword evidence="1" id="KW-0805">Transcription regulation</keyword>
<name>A0ABQ3TTX7_STRHY</name>
<sequence length="347" mass="37623">MSPFPSERSTGSRAPVAAASVLERAEQLLQLLRGLVRCDAVALTASNPFARSPQHEVLAADGYSDAALGRFLDEFVPDTENPGFRVVRNRSRAALRWSDLARDWDVRFAATSLAEQYLLPAGFHEGVTACLWLPDGSHVGAIHMNWEAAGAATDDRRRMVEQFRPLLAGASNLLQPHRVLADELHGDAHVALLGGGAEQGIPGRDAGPVLRSDGRLWPLLLTSVPRRDGSYLWIDGAGTFHRIDLTRCVDATVLVAEREIPAPYELTARELQVVTLLAAGASNPEIADVLVVSRRTVSTHVEHILAKLGVASRAQVAALATREGLRLLQPELVRRSDPPASRLGRPR</sequence>
<dbReference type="PANTHER" id="PTHR44688">
    <property type="entry name" value="DNA-BINDING TRANSCRIPTIONAL ACTIVATOR DEVR_DOSR"/>
    <property type="match status" value="1"/>
</dbReference>
<evidence type="ECO:0000256" key="1">
    <source>
        <dbReference type="ARBA" id="ARBA00023015"/>
    </source>
</evidence>
<dbReference type="PRINTS" id="PR00038">
    <property type="entry name" value="HTHLUXR"/>
</dbReference>
<dbReference type="InterPro" id="IPR016032">
    <property type="entry name" value="Sig_transdc_resp-reg_C-effctor"/>
</dbReference>
<dbReference type="InterPro" id="IPR000792">
    <property type="entry name" value="Tscrpt_reg_LuxR_C"/>
</dbReference>
<evidence type="ECO:0000259" key="4">
    <source>
        <dbReference type="PROSITE" id="PS50043"/>
    </source>
</evidence>
<protein>
    <recommendedName>
        <fullName evidence="4">HTH luxR-type domain-containing protein</fullName>
    </recommendedName>
</protein>
<dbReference type="Proteomes" id="UP001054854">
    <property type="component" value="Unassembled WGS sequence"/>
</dbReference>
<dbReference type="Pfam" id="PF00196">
    <property type="entry name" value="GerE"/>
    <property type="match status" value="1"/>
</dbReference>
<dbReference type="SUPFAM" id="SSF46894">
    <property type="entry name" value="C-terminal effector domain of the bipartite response regulators"/>
    <property type="match status" value="1"/>
</dbReference>
<proteinExistence type="predicted"/>
<dbReference type="CDD" id="cd06170">
    <property type="entry name" value="LuxR_C_like"/>
    <property type="match status" value="1"/>
</dbReference>
<keyword evidence="2" id="KW-0238">DNA-binding</keyword>
<feature type="domain" description="HTH luxR-type" evidence="4">
    <location>
        <begin position="259"/>
        <end position="324"/>
    </location>
</feature>
<dbReference type="PROSITE" id="PS00622">
    <property type="entry name" value="HTH_LUXR_1"/>
    <property type="match status" value="1"/>
</dbReference>
<keyword evidence="3" id="KW-0804">Transcription</keyword>
<dbReference type="PANTHER" id="PTHR44688:SF16">
    <property type="entry name" value="DNA-BINDING TRANSCRIPTIONAL ACTIVATOR DEVR_DOSR"/>
    <property type="match status" value="1"/>
</dbReference>
<evidence type="ECO:0000313" key="6">
    <source>
        <dbReference type="Proteomes" id="UP001054854"/>
    </source>
</evidence>
<evidence type="ECO:0000256" key="2">
    <source>
        <dbReference type="ARBA" id="ARBA00023125"/>
    </source>
</evidence>
<evidence type="ECO:0000256" key="3">
    <source>
        <dbReference type="ARBA" id="ARBA00023163"/>
    </source>
</evidence>
<keyword evidence="6" id="KW-1185">Reference proteome</keyword>
<reference evidence="5" key="1">
    <citation type="submission" date="2024-05" db="EMBL/GenBank/DDBJ databases">
        <title>Whole genome shotgun sequence of Streptomyces hygroscopicus NBRC 113678.</title>
        <authorList>
            <person name="Komaki H."/>
            <person name="Tamura T."/>
        </authorList>
    </citation>
    <scope>NUCLEOTIDE SEQUENCE</scope>
    <source>
        <strain evidence="5">N11-34</strain>
    </source>
</reference>
<organism evidence="5 6">
    <name type="scientific">Streptomyces hygroscopicus</name>
    <dbReference type="NCBI Taxonomy" id="1912"/>
    <lineage>
        <taxon>Bacteria</taxon>
        <taxon>Bacillati</taxon>
        <taxon>Actinomycetota</taxon>
        <taxon>Actinomycetes</taxon>
        <taxon>Kitasatosporales</taxon>
        <taxon>Streptomycetaceae</taxon>
        <taxon>Streptomyces</taxon>
        <taxon>Streptomyces violaceusniger group</taxon>
    </lineage>
</organism>
<dbReference type="RefSeq" id="WP_066028001.1">
    <property type="nucleotide sequence ID" value="NZ_BNEK01000002.1"/>
</dbReference>
<evidence type="ECO:0000313" key="5">
    <source>
        <dbReference type="EMBL" id="GHJ26780.1"/>
    </source>
</evidence>
<accession>A0ABQ3TTX7</accession>
<gene>
    <name evidence="5" type="ORF">TPA0910_12130</name>
</gene>
<dbReference type="SMART" id="SM00421">
    <property type="entry name" value="HTH_LUXR"/>
    <property type="match status" value="1"/>
</dbReference>
<dbReference type="EMBL" id="BNEK01000002">
    <property type="protein sequence ID" value="GHJ26780.1"/>
    <property type="molecule type" value="Genomic_DNA"/>
</dbReference>
<dbReference type="Gene3D" id="1.10.10.10">
    <property type="entry name" value="Winged helix-like DNA-binding domain superfamily/Winged helix DNA-binding domain"/>
    <property type="match status" value="1"/>
</dbReference>
<dbReference type="PROSITE" id="PS50043">
    <property type="entry name" value="HTH_LUXR_2"/>
    <property type="match status" value="1"/>
</dbReference>